<dbReference type="Proteomes" id="UP000231279">
    <property type="component" value="Unassembled WGS sequence"/>
</dbReference>
<protein>
    <recommendedName>
        <fullName evidence="4">Retrotransposon gag protein</fullName>
    </recommendedName>
</protein>
<evidence type="ECO:0000313" key="3">
    <source>
        <dbReference type="Proteomes" id="UP000231279"/>
    </source>
</evidence>
<proteinExistence type="predicted"/>
<evidence type="ECO:0008006" key="4">
    <source>
        <dbReference type="Google" id="ProtNLM"/>
    </source>
</evidence>
<dbReference type="AlphaFoldDB" id="A0A2G9H4V0"/>
<evidence type="ECO:0000313" key="2">
    <source>
        <dbReference type="EMBL" id="PIN12542.1"/>
    </source>
</evidence>
<reference evidence="3" key="1">
    <citation type="journal article" date="2018" name="Gigascience">
        <title>Genome assembly of the Pink Ipe (Handroanthus impetiginosus, Bignoniaceae), a highly valued, ecologically keystone Neotropical timber forest tree.</title>
        <authorList>
            <person name="Silva-Junior O.B."/>
            <person name="Grattapaglia D."/>
            <person name="Novaes E."/>
            <person name="Collevatti R.G."/>
        </authorList>
    </citation>
    <scope>NUCLEOTIDE SEQUENCE [LARGE SCALE GENOMIC DNA]</scope>
    <source>
        <strain evidence="3">cv. UFG-1</strain>
    </source>
</reference>
<dbReference type="PANTHER" id="PTHR33437">
    <property type="entry name" value="OS06G0361200 PROTEIN"/>
    <property type="match status" value="1"/>
</dbReference>
<sequence>MKASTKKSMVVNAATVKFPTIEKKNNDKVENQRTSSDTQTLKEMQKKEYPFPDSNVPHIFDELLARKLIKLPQPKRPEEVGKTNDPKYCKYHRVVSHPIEKCFVFKDKIMALANEGKSVLDTEDVANASLTVKKGLVMPITNIYSPSLSKPSSEIVYEEFKGVFDPKSYKLLEKSDFDFASPPSLGKLQPELTGEKIHGLTKKQQELRKQGFYVEQPKVGLGYEPTKPVIIHITKKDKCVNVQHITAEDDTKDKGKQSDERVSIFNRLGSQTSRPSVFERLGTPNQMPMFKNKLATHRRSVFA</sequence>
<keyword evidence="3" id="KW-1185">Reference proteome</keyword>
<evidence type="ECO:0000256" key="1">
    <source>
        <dbReference type="SAM" id="MobiDB-lite"/>
    </source>
</evidence>
<name>A0A2G9H4V0_9LAMI</name>
<dbReference type="OrthoDB" id="1741488at2759"/>
<dbReference type="EMBL" id="NKXS01002670">
    <property type="protein sequence ID" value="PIN12542.1"/>
    <property type="molecule type" value="Genomic_DNA"/>
</dbReference>
<dbReference type="PANTHER" id="PTHR33437:SF2">
    <property type="entry name" value="OS06G0361200 PROTEIN"/>
    <property type="match status" value="1"/>
</dbReference>
<gene>
    <name evidence="2" type="ORF">CDL12_14847</name>
</gene>
<feature type="compositionally biased region" description="Polar residues" evidence="1">
    <location>
        <begin position="32"/>
        <end position="42"/>
    </location>
</feature>
<feature type="compositionally biased region" description="Basic and acidic residues" evidence="1">
    <location>
        <begin position="22"/>
        <end position="31"/>
    </location>
</feature>
<accession>A0A2G9H4V0</accession>
<comment type="caution">
    <text evidence="2">The sequence shown here is derived from an EMBL/GenBank/DDBJ whole genome shotgun (WGS) entry which is preliminary data.</text>
</comment>
<organism evidence="2 3">
    <name type="scientific">Handroanthus impetiginosus</name>
    <dbReference type="NCBI Taxonomy" id="429701"/>
    <lineage>
        <taxon>Eukaryota</taxon>
        <taxon>Viridiplantae</taxon>
        <taxon>Streptophyta</taxon>
        <taxon>Embryophyta</taxon>
        <taxon>Tracheophyta</taxon>
        <taxon>Spermatophyta</taxon>
        <taxon>Magnoliopsida</taxon>
        <taxon>eudicotyledons</taxon>
        <taxon>Gunneridae</taxon>
        <taxon>Pentapetalae</taxon>
        <taxon>asterids</taxon>
        <taxon>lamiids</taxon>
        <taxon>Lamiales</taxon>
        <taxon>Bignoniaceae</taxon>
        <taxon>Crescentiina</taxon>
        <taxon>Tabebuia alliance</taxon>
        <taxon>Handroanthus</taxon>
    </lineage>
</organism>
<feature type="region of interest" description="Disordered" evidence="1">
    <location>
        <begin position="22"/>
        <end position="54"/>
    </location>
</feature>